<dbReference type="SUPFAM" id="SSF55608">
    <property type="entry name" value="Homing endonucleases"/>
    <property type="match status" value="2"/>
</dbReference>
<evidence type="ECO:0000313" key="2">
    <source>
        <dbReference type="EMBL" id="RFA94951.1"/>
    </source>
</evidence>
<dbReference type="EMBL" id="NMUF01000069">
    <property type="protein sequence ID" value="RFA94951.1"/>
    <property type="molecule type" value="Genomic_DNA"/>
</dbReference>
<dbReference type="AlphaFoldDB" id="A0A371QX20"/>
<evidence type="ECO:0000259" key="1">
    <source>
        <dbReference type="PROSITE" id="PS50819"/>
    </source>
</evidence>
<dbReference type="InterPro" id="IPR039518">
    <property type="entry name" value="WhiA_LAGLIDADG_dom"/>
</dbReference>
<dbReference type="GO" id="GO:0004519">
    <property type="term" value="F:endonuclease activity"/>
    <property type="evidence" value="ECO:0007669"/>
    <property type="project" value="InterPro"/>
</dbReference>
<dbReference type="InterPro" id="IPR027434">
    <property type="entry name" value="Homing_endonucl"/>
</dbReference>
<evidence type="ECO:0000313" key="3">
    <source>
        <dbReference type="Proteomes" id="UP000256877"/>
    </source>
</evidence>
<organism evidence="2 3">
    <name type="scientific">Pyrobaculum aerophilum</name>
    <dbReference type="NCBI Taxonomy" id="13773"/>
    <lineage>
        <taxon>Archaea</taxon>
        <taxon>Thermoproteota</taxon>
        <taxon>Thermoprotei</taxon>
        <taxon>Thermoproteales</taxon>
        <taxon>Thermoproteaceae</taxon>
        <taxon>Pyrobaculum</taxon>
    </lineage>
</organism>
<dbReference type="Pfam" id="PF14527">
    <property type="entry name" value="LAGLIDADG_WhiA"/>
    <property type="match status" value="1"/>
</dbReference>
<comment type="caution">
    <text evidence="2">The sequence shown here is derived from an EMBL/GenBank/DDBJ whole genome shotgun (WGS) entry which is preliminary data.</text>
</comment>
<protein>
    <recommendedName>
        <fullName evidence="1">DOD-type homing endonuclease domain-containing protein</fullName>
    </recommendedName>
</protein>
<feature type="domain" description="DOD-type homing endonuclease" evidence="1">
    <location>
        <begin position="16"/>
        <end position="143"/>
    </location>
</feature>
<dbReference type="InterPro" id="IPR004860">
    <property type="entry name" value="LAGLIDADG_dom"/>
</dbReference>
<dbReference type="Gene3D" id="3.10.28.10">
    <property type="entry name" value="Homing endonucleases"/>
    <property type="match status" value="1"/>
</dbReference>
<gene>
    <name evidence="2" type="ORF">CGL52_13725</name>
</gene>
<dbReference type="PROSITE" id="PS50819">
    <property type="entry name" value="INTEIN_ENDONUCLEASE"/>
    <property type="match status" value="1"/>
</dbReference>
<proteinExistence type="predicted"/>
<dbReference type="InterPro" id="IPR004042">
    <property type="entry name" value="Intein_endonuc_central"/>
</dbReference>
<dbReference type="Pfam" id="PF14528">
    <property type="entry name" value="LAGLIDADG_3"/>
    <property type="match status" value="1"/>
</dbReference>
<accession>A0A371QX20</accession>
<sequence length="188" mass="22381">MTEKIRMNCEEFADYFVGVVIGDGDLYHDVKRGYRVRITDASVHYLNILNSYLKQCFKVEGRINKHKQYEAYYLVIWRKEVYEFVSKRIRHLLKEPTPAFIAGLIDAEGGVGKTRYGLYRLYFTNADRKIVDLVAKMLESYGIKYYLIAEGKRYRVYIHGIDRIREVLNRFPVIHPKIRDKFISFFQD</sequence>
<name>A0A371QX20_9CREN</name>
<reference evidence="2 3" key="1">
    <citation type="submission" date="2017-07" db="EMBL/GenBank/DDBJ databases">
        <title>Draft genome sequence of aerobic hyperthermophilic archaea, Pyrobaculum aerophilum YKB31 and YKB32.</title>
        <authorList>
            <person name="Mochizuki T."/>
            <person name="Berliner A.J."/>
            <person name="Yoshida-Takashima Y."/>
            <person name="Takaki Y."/>
            <person name="Nunoura T."/>
            <person name="Takai K."/>
        </authorList>
    </citation>
    <scope>NUCLEOTIDE SEQUENCE [LARGE SCALE GENOMIC DNA]</scope>
    <source>
        <strain evidence="2 3">YKB32</strain>
    </source>
</reference>
<dbReference type="Proteomes" id="UP000256877">
    <property type="component" value="Unassembled WGS sequence"/>
</dbReference>